<dbReference type="Pfam" id="PF00694">
    <property type="entry name" value="Aconitase_C"/>
    <property type="match status" value="1"/>
</dbReference>
<organism evidence="5 6">
    <name type="scientific">Sporobacter termitidis DSM 10068</name>
    <dbReference type="NCBI Taxonomy" id="1123282"/>
    <lineage>
        <taxon>Bacteria</taxon>
        <taxon>Bacillati</taxon>
        <taxon>Bacillota</taxon>
        <taxon>Clostridia</taxon>
        <taxon>Eubacteriales</taxon>
        <taxon>Oscillospiraceae</taxon>
        <taxon>Sporobacter</taxon>
    </lineage>
</organism>
<comment type="pathway">
    <text evidence="3">Amino-acid biosynthesis; L-leucine biosynthesis; L-leucine from 3-methyl-2-oxobutanoate: step 2/4.</text>
</comment>
<protein>
    <recommendedName>
        <fullName evidence="3">3-isopropylmalate dehydratase small subunit</fullName>
        <ecNumber evidence="3">4.2.1.33</ecNumber>
    </recommendedName>
    <alternativeName>
        <fullName evidence="3">Alpha-IPM isomerase</fullName>
        <shortName evidence="3">IPMI</shortName>
    </alternativeName>
    <alternativeName>
        <fullName evidence="3">Isopropylmalate isomerase</fullName>
    </alternativeName>
</protein>
<keyword evidence="3" id="KW-0028">Amino-acid biosynthesis</keyword>
<dbReference type="Proteomes" id="UP000183995">
    <property type="component" value="Unassembled WGS sequence"/>
</dbReference>
<evidence type="ECO:0000256" key="1">
    <source>
        <dbReference type="ARBA" id="ARBA00009869"/>
    </source>
</evidence>
<keyword evidence="3" id="KW-0432">Leucine biosynthesis</keyword>
<dbReference type="UniPathway" id="UPA00048">
    <property type="reaction ID" value="UER00071"/>
</dbReference>
<dbReference type="InterPro" id="IPR050075">
    <property type="entry name" value="LeuD"/>
</dbReference>
<comment type="catalytic activity">
    <reaction evidence="3">
        <text>(2R,3S)-3-isopropylmalate = (2S)-2-isopropylmalate</text>
        <dbReference type="Rhea" id="RHEA:32287"/>
        <dbReference type="ChEBI" id="CHEBI:1178"/>
        <dbReference type="ChEBI" id="CHEBI:35121"/>
        <dbReference type="EC" id="4.2.1.33"/>
    </reaction>
</comment>
<comment type="similarity">
    <text evidence="1 3">Belongs to the LeuD family. LeuD type 2 subfamily.</text>
</comment>
<keyword evidence="3" id="KW-0100">Branched-chain amino acid biosynthesis</keyword>
<sequence length="167" mass="18114">METLKGKALTKFGSHINTDDINPPQYHISSRPEDLAKGCLKNIDPDFAEKISAGGFVIAAKNFGCGSSRETAPIAIKAAGAKAVIAEEFARIFYRNAINIGLPCIECPDIAAKTDVGDELEVDLEYGVIYNLTKDTAHQGIPIPLYLIDQLEAGGLLPLLKLRFRQK</sequence>
<dbReference type="EC" id="4.2.1.33" evidence="3"/>
<dbReference type="GO" id="GO:0009098">
    <property type="term" value="P:L-leucine biosynthetic process"/>
    <property type="evidence" value="ECO:0007669"/>
    <property type="project" value="UniProtKB-UniRule"/>
</dbReference>
<keyword evidence="2 3" id="KW-0456">Lyase</keyword>
<dbReference type="PANTHER" id="PTHR43345">
    <property type="entry name" value="3-ISOPROPYLMALATE DEHYDRATASE SMALL SUBUNIT 2-RELATED-RELATED"/>
    <property type="match status" value="1"/>
</dbReference>
<dbReference type="AlphaFoldDB" id="A0A1M5Z448"/>
<evidence type="ECO:0000256" key="3">
    <source>
        <dbReference type="HAMAP-Rule" id="MF_01032"/>
    </source>
</evidence>
<dbReference type="OrthoDB" id="9777465at2"/>
<dbReference type="SUPFAM" id="SSF52016">
    <property type="entry name" value="LeuD/IlvD-like"/>
    <property type="match status" value="1"/>
</dbReference>
<dbReference type="RefSeq" id="WP_073080965.1">
    <property type="nucleotide sequence ID" value="NZ_FQXV01000013.1"/>
</dbReference>
<dbReference type="HAMAP" id="MF_01032">
    <property type="entry name" value="LeuD_type2"/>
    <property type="match status" value="1"/>
</dbReference>
<keyword evidence="6" id="KW-1185">Reference proteome</keyword>
<dbReference type="PANTHER" id="PTHR43345:SF2">
    <property type="entry name" value="3-ISOPROPYLMALATE DEHYDRATASE SMALL SUBUNIT 1"/>
    <property type="match status" value="1"/>
</dbReference>
<accession>A0A1M5Z448</accession>
<feature type="domain" description="Aconitase A/isopropylmalate dehydratase small subunit swivel" evidence="4">
    <location>
        <begin position="57"/>
        <end position="107"/>
    </location>
</feature>
<evidence type="ECO:0000313" key="6">
    <source>
        <dbReference type="Proteomes" id="UP000183995"/>
    </source>
</evidence>
<dbReference type="InterPro" id="IPR015928">
    <property type="entry name" value="Aconitase/3IPM_dehydase_swvl"/>
</dbReference>
<evidence type="ECO:0000256" key="2">
    <source>
        <dbReference type="ARBA" id="ARBA00023239"/>
    </source>
</evidence>
<dbReference type="InterPro" id="IPR000573">
    <property type="entry name" value="AconitaseA/IPMdHydase_ssu_swvl"/>
</dbReference>
<dbReference type="Gene3D" id="3.20.19.10">
    <property type="entry name" value="Aconitase, domain 4"/>
    <property type="match status" value="1"/>
</dbReference>
<dbReference type="GO" id="GO:0003861">
    <property type="term" value="F:3-isopropylmalate dehydratase activity"/>
    <property type="evidence" value="ECO:0007669"/>
    <property type="project" value="UniProtKB-UniRule"/>
</dbReference>
<comment type="function">
    <text evidence="3">Catalyzes the isomerization between 2-isopropylmalate and 3-isopropylmalate, via the formation of 2-isopropylmaleate.</text>
</comment>
<dbReference type="EMBL" id="FQXV01000013">
    <property type="protein sequence ID" value="SHI18663.1"/>
    <property type="molecule type" value="Genomic_DNA"/>
</dbReference>
<evidence type="ECO:0000313" key="5">
    <source>
        <dbReference type="EMBL" id="SHI18663.1"/>
    </source>
</evidence>
<dbReference type="InterPro" id="IPR011827">
    <property type="entry name" value="LeuD_type2/HacB/DmdB"/>
</dbReference>
<proteinExistence type="inferred from homology"/>
<name>A0A1M5Z448_9FIRM</name>
<evidence type="ECO:0000259" key="4">
    <source>
        <dbReference type="Pfam" id="PF00694"/>
    </source>
</evidence>
<reference evidence="5 6" key="1">
    <citation type="submission" date="2016-11" db="EMBL/GenBank/DDBJ databases">
        <authorList>
            <person name="Jaros S."/>
            <person name="Januszkiewicz K."/>
            <person name="Wedrychowicz H."/>
        </authorList>
    </citation>
    <scope>NUCLEOTIDE SEQUENCE [LARGE SCALE GENOMIC DNA]</scope>
    <source>
        <strain evidence="5 6">DSM 10068</strain>
    </source>
</reference>
<dbReference type="NCBIfam" id="TIGR02087">
    <property type="entry name" value="LEUD_arch"/>
    <property type="match status" value="1"/>
</dbReference>
<dbReference type="STRING" id="1123282.SAMN02745823_03144"/>
<gene>
    <name evidence="3" type="primary">leuD</name>
    <name evidence="5" type="ORF">SAMN02745823_03144</name>
</gene>
<comment type="subunit">
    <text evidence="3">Heterodimer of LeuC and LeuD.</text>
</comment>